<dbReference type="AlphaFoldDB" id="A0A1H0S783"/>
<dbReference type="OrthoDB" id="5187715at2"/>
<keyword evidence="2" id="KW-1133">Transmembrane helix</keyword>
<evidence type="ECO:0000313" key="3">
    <source>
        <dbReference type="EMBL" id="SDP37505.1"/>
    </source>
</evidence>
<dbReference type="Pfam" id="PF04977">
    <property type="entry name" value="DivIC"/>
    <property type="match status" value="1"/>
</dbReference>
<dbReference type="Proteomes" id="UP000199077">
    <property type="component" value="Chromosome I"/>
</dbReference>
<keyword evidence="3" id="KW-0131">Cell cycle</keyword>
<dbReference type="GO" id="GO:0051301">
    <property type="term" value="P:cell division"/>
    <property type="evidence" value="ECO:0007669"/>
    <property type="project" value="UniProtKB-KW"/>
</dbReference>
<keyword evidence="2" id="KW-0472">Membrane</keyword>
<name>A0A1H0S783_9MICO</name>
<proteinExistence type="predicted"/>
<sequence length="231" mass="24042">MADHGHGADGRDEPGRSSDAPRKAPPRNASPRPGTARSGSARSAGPRSGGARAASARPGAGPGRSRATASGAARKVAGSPVPPERRSSRGVMRVVVLASIFVLLAVTLVPTLRSYLRQQGEIDALRGQVSEQRKGVTELQKEQARWNDDAYVMQQARERLKFVKVGEKSYTVIDGKPSTKTLPGVATAPAASSDHPWYGQLWESVQVADAGPGANETPGATTGSSPGTSSK</sequence>
<feature type="region of interest" description="Disordered" evidence="1">
    <location>
        <begin position="1"/>
        <end position="89"/>
    </location>
</feature>
<feature type="compositionally biased region" description="Basic and acidic residues" evidence="1">
    <location>
        <begin position="1"/>
        <end position="22"/>
    </location>
</feature>
<evidence type="ECO:0000256" key="2">
    <source>
        <dbReference type="SAM" id="Phobius"/>
    </source>
</evidence>
<feature type="compositionally biased region" description="Low complexity" evidence="1">
    <location>
        <begin position="32"/>
        <end position="74"/>
    </location>
</feature>
<reference evidence="4" key="1">
    <citation type="submission" date="2016-10" db="EMBL/GenBank/DDBJ databases">
        <authorList>
            <person name="Varghese N."/>
            <person name="Submissions S."/>
        </authorList>
    </citation>
    <scope>NUCLEOTIDE SEQUENCE [LARGE SCALE GENOMIC DNA]</scope>
    <source>
        <strain evidence="4">DSM 22329</strain>
    </source>
</reference>
<feature type="compositionally biased region" description="Low complexity" evidence="1">
    <location>
        <begin position="217"/>
        <end position="231"/>
    </location>
</feature>
<gene>
    <name evidence="3" type="ORF">SAMN04489867_2233</name>
</gene>
<evidence type="ECO:0000256" key="1">
    <source>
        <dbReference type="SAM" id="MobiDB-lite"/>
    </source>
</evidence>
<dbReference type="EMBL" id="LT629711">
    <property type="protein sequence ID" value="SDP37505.1"/>
    <property type="molecule type" value="Genomic_DNA"/>
</dbReference>
<evidence type="ECO:0000313" key="4">
    <source>
        <dbReference type="Proteomes" id="UP000199077"/>
    </source>
</evidence>
<keyword evidence="4" id="KW-1185">Reference proteome</keyword>
<keyword evidence="3" id="KW-0132">Cell division</keyword>
<protein>
    <submittedName>
        <fullName evidence="3">Cell division protein FtsB</fullName>
    </submittedName>
</protein>
<dbReference type="RefSeq" id="WP_157693000.1">
    <property type="nucleotide sequence ID" value="NZ_LT629711.1"/>
</dbReference>
<dbReference type="STRING" id="443156.SAMN04489867_2233"/>
<organism evidence="3 4">
    <name type="scientific">Pedococcus dokdonensis</name>
    <dbReference type="NCBI Taxonomy" id="443156"/>
    <lineage>
        <taxon>Bacteria</taxon>
        <taxon>Bacillati</taxon>
        <taxon>Actinomycetota</taxon>
        <taxon>Actinomycetes</taxon>
        <taxon>Micrococcales</taxon>
        <taxon>Intrasporangiaceae</taxon>
        <taxon>Pedococcus</taxon>
    </lineage>
</organism>
<feature type="region of interest" description="Disordered" evidence="1">
    <location>
        <begin position="208"/>
        <end position="231"/>
    </location>
</feature>
<dbReference type="InterPro" id="IPR007060">
    <property type="entry name" value="FtsL/DivIC"/>
</dbReference>
<keyword evidence="2" id="KW-0812">Transmembrane</keyword>
<accession>A0A1H0S783</accession>
<feature type="transmembrane region" description="Helical" evidence="2">
    <location>
        <begin position="94"/>
        <end position="116"/>
    </location>
</feature>